<dbReference type="EMBL" id="CP060244">
    <property type="protein sequence ID" value="QNT79078.1"/>
    <property type="molecule type" value="Genomic_DNA"/>
</dbReference>
<feature type="domain" description="YCII-related" evidence="2">
    <location>
        <begin position="1"/>
        <end position="87"/>
    </location>
</feature>
<dbReference type="KEGG" id="ebla:JGUZn3_18640"/>
<dbReference type="Gene3D" id="3.30.70.1060">
    <property type="entry name" value="Dimeric alpha+beta barrel"/>
    <property type="match status" value="1"/>
</dbReference>
<organism evidence="3 4">
    <name type="scientific">Entomobacter blattae</name>
    <dbReference type="NCBI Taxonomy" id="2762277"/>
    <lineage>
        <taxon>Bacteria</taxon>
        <taxon>Pseudomonadati</taxon>
        <taxon>Pseudomonadota</taxon>
        <taxon>Alphaproteobacteria</taxon>
        <taxon>Acetobacterales</taxon>
        <taxon>Acetobacteraceae</taxon>
        <taxon>Entomobacter</taxon>
    </lineage>
</organism>
<evidence type="ECO:0000313" key="4">
    <source>
        <dbReference type="Proteomes" id="UP000516349"/>
    </source>
</evidence>
<proteinExistence type="inferred from homology"/>
<reference evidence="3 4" key="1">
    <citation type="submission" date="2020-08" db="EMBL/GenBank/DDBJ databases">
        <title>Complete genome sequence of Entomobacter blattae G55GP.</title>
        <authorList>
            <person name="Poehlein A."/>
            <person name="Guzman J."/>
            <person name="Daniel R."/>
            <person name="Vilcinskas A."/>
        </authorList>
    </citation>
    <scope>NUCLEOTIDE SEQUENCE [LARGE SCALE GENOMIC DNA]</scope>
    <source>
        <strain evidence="3 4">G55GP</strain>
    </source>
</reference>
<dbReference type="RefSeq" id="WP_203413275.1">
    <property type="nucleotide sequence ID" value="NZ_CP060244.1"/>
</dbReference>
<dbReference type="AlphaFoldDB" id="A0A7H1NTG8"/>
<dbReference type="PANTHER" id="PTHR33606">
    <property type="entry name" value="PROTEIN YCII"/>
    <property type="match status" value="1"/>
</dbReference>
<sequence>MLFIITCYDRPGAFETRMAVRSRHIAYLKTYLEKIMDAGPLLDHDGRACGTFILLDVPDRAAAEGFAAGDPYAQINLFESVIIRPFRSVIRDQVFVE</sequence>
<protein>
    <recommendedName>
        <fullName evidence="2">YCII-related domain-containing protein</fullName>
    </recommendedName>
</protein>
<name>A0A7H1NTG8_9PROT</name>
<accession>A0A7H1NTG8</accession>
<dbReference type="Proteomes" id="UP000516349">
    <property type="component" value="Chromosome"/>
</dbReference>
<evidence type="ECO:0000259" key="2">
    <source>
        <dbReference type="Pfam" id="PF03795"/>
    </source>
</evidence>
<keyword evidence="4" id="KW-1185">Reference proteome</keyword>
<evidence type="ECO:0000313" key="3">
    <source>
        <dbReference type="EMBL" id="QNT79078.1"/>
    </source>
</evidence>
<dbReference type="InterPro" id="IPR005545">
    <property type="entry name" value="YCII"/>
</dbReference>
<gene>
    <name evidence="3" type="ORF">JGUZn3_18640</name>
</gene>
<dbReference type="PANTHER" id="PTHR33606:SF3">
    <property type="entry name" value="PROTEIN YCII"/>
    <property type="match status" value="1"/>
</dbReference>
<evidence type="ECO:0000256" key="1">
    <source>
        <dbReference type="ARBA" id="ARBA00007689"/>
    </source>
</evidence>
<dbReference type="InterPro" id="IPR051807">
    <property type="entry name" value="Sec-metab_biosynth-assoc"/>
</dbReference>
<dbReference type="InterPro" id="IPR011008">
    <property type="entry name" value="Dimeric_a/b-barrel"/>
</dbReference>
<dbReference type="Pfam" id="PF03795">
    <property type="entry name" value="YCII"/>
    <property type="match status" value="1"/>
</dbReference>
<comment type="similarity">
    <text evidence="1">Belongs to the YciI family.</text>
</comment>
<dbReference type="SUPFAM" id="SSF54909">
    <property type="entry name" value="Dimeric alpha+beta barrel"/>
    <property type="match status" value="1"/>
</dbReference>